<evidence type="ECO:0000259" key="3">
    <source>
        <dbReference type="PROSITE" id="PS50110"/>
    </source>
</evidence>
<dbReference type="GO" id="GO:0004672">
    <property type="term" value="F:protein kinase activity"/>
    <property type="evidence" value="ECO:0007669"/>
    <property type="project" value="UniProtKB-ARBA"/>
</dbReference>
<dbReference type="InterPro" id="IPR011006">
    <property type="entry name" value="CheY-like_superfamily"/>
</dbReference>
<dbReference type="Pfam" id="PF00072">
    <property type="entry name" value="Response_reg"/>
    <property type="match status" value="1"/>
</dbReference>
<dbReference type="Gene3D" id="1.20.120.160">
    <property type="entry name" value="HPT domain"/>
    <property type="match status" value="1"/>
</dbReference>
<proteinExistence type="predicted"/>
<sequence length="264" mass="28988">MNAPSQLVAYASQTAEPSSRWAVKERAAIYHVKATPTPSPARILVIDEDAQSRSVLVSQLKALDLEPLAVPDSLAALNVITYQAPDLILIACDGPDTAAYKTVMRLVVVSHARQACIPIIILASERDVFFWQLCLDDDIVDVLQKPVRAEKLQVSLGLWLDLPPSVSHEPGESLPPFEDTPQWYQACLAVEIQAYEQALAEHDNILMVHYAHRTHGVALVLGIDRAAKLADRLEQSARGHKPLKPDGIRKTLAALKAAITHHFV</sequence>
<dbReference type="SUPFAM" id="SSF52172">
    <property type="entry name" value="CheY-like"/>
    <property type="match status" value="1"/>
</dbReference>
<dbReference type="Pfam" id="PF01627">
    <property type="entry name" value="Hpt"/>
    <property type="match status" value="1"/>
</dbReference>
<dbReference type="GO" id="GO:0000160">
    <property type="term" value="P:phosphorelay signal transduction system"/>
    <property type="evidence" value="ECO:0007669"/>
    <property type="project" value="UniProtKB-KW"/>
</dbReference>
<dbReference type="PROSITE" id="PS50110">
    <property type="entry name" value="RESPONSE_REGULATORY"/>
    <property type="match status" value="1"/>
</dbReference>
<dbReference type="InterPro" id="IPR001789">
    <property type="entry name" value="Sig_transdc_resp-reg_receiver"/>
</dbReference>
<dbReference type="EMBL" id="RYYV01000006">
    <property type="protein sequence ID" value="RUL75971.1"/>
    <property type="molecule type" value="Genomic_DNA"/>
</dbReference>
<keyword evidence="5" id="KW-1185">Reference proteome</keyword>
<evidence type="ECO:0000256" key="2">
    <source>
        <dbReference type="PROSITE-ProRule" id="PRU00169"/>
    </source>
</evidence>
<dbReference type="Proteomes" id="UP000274358">
    <property type="component" value="Unassembled WGS sequence"/>
</dbReference>
<comment type="caution">
    <text evidence="2">Lacks conserved residue(s) required for the propagation of feature annotation.</text>
</comment>
<gene>
    <name evidence="4" type="ORF">EKH80_09620</name>
</gene>
<dbReference type="SMART" id="SM00448">
    <property type="entry name" value="REC"/>
    <property type="match status" value="1"/>
</dbReference>
<accession>A0A432M6A6</accession>
<comment type="caution">
    <text evidence="4">The sequence shown here is derived from an EMBL/GenBank/DDBJ whole genome shotgun (WGS) entry which is preliminary data.</text>
</comment>
<dbReference type="AlphaFoldDB" id="A0A432M6A6"/>
<dbReference type="Gene3D" id="3.40.50.2300">
    <property type="match status" value="1"/>
</dbReference>
<name>A0A432M6A6_9GAMM</name>
<protein>
    <submittedName>
        <fullName evidence="4">Response regulator</fullName>
    </submittedName>
</protein>
<evidence type="ECO:0000313" key="4">
    <source>
        <dbReference type="EMBL" id="RUL75971.1"/>
    </source>
</evidence>
<dbReference type="RefSeq" id="WP_126684536.1">
    <property type="nucleotide sequence ID" value="NZ_RYYV01000006.1"/>
</dbReference>
<evidence type="ECO:0000313" key="5">
    <source>
        <dbReference type="Proteomes" id="UP000274358"/>
    </source>
</evidence>
<dbReference type="InterPro" id="IPR008207">
    <property type="entry name" value="Sig_transdc_His_kin_Hpt_dom"/>
</dbReference>
<feature type="domain" description="Response regulatory" evidence="3">
    <location>
        <begin position="42"/>
        <end position="160"/>
    </location>
</feature>
<reference evidence="4 5" key="1">
    <citation type="submission" date="2018-12" db="EMBL/GenBank/DDBJ databases">
        <title>Dyella dinghuensis sp. nov. DHOA06 and Dyella choica sp. nov. 4M-K27, isolated from forest soil.</title>
        <authorList>
            <person name="Qiu L.-H."/>
            <person name="Gao Z.-H."/>
        </authorList>
    </citation>
    <scope>NUCLEOTIDE SEQUENCE [LARGE SCALE GENOMIC DNA]</scope>
    <source>
        <strain evidence="4 5">4M-K27</strain>
    </source>
</reference>
<keyword evidence="1" id="KW-0902">Two-component regulatory system</keyword>
<evidence type="ECO:0000256" key="1">
    <source>
        <dbReference type="ARBA" id="ARBA00023012"/>
    </source>
</evidence>
<dbReference type="SUPFAM" id="SSF47226">
    <property type="entry name" value="Histidine-containing phosphotransfer domain, HPT domain"/>
    <property type="match status" value="1"/>
</dbReference>
<organism evidence="4 5">
    <name type="scientific">Dyella choica</name>
    <dbReference type="NCBI Taxonomy" id="1927959"/>
    <lineage>
        <taxon>Bacteria</taxon>
        <taxon>Pseudomonadati</taxon>
        <taxon>Pseudomonadota</taxon>
        <taxon>Gammaproteobacteria</taxon>
        <taxon>Lysobacterales</taxon>
        <taxon>Rhodanobacteraceae</taxon>
        <taxon>Dyella</taxon>
    </lineage>
</organism>
<dbReference type="InterPro" id="IPR036641">
    <property type="entry name" value="HPT_dom_sf"/>
</dbReference>